<name>I0KZX7_9ACTN</name>
<dbReference type="STRING" id="1150864.MILUP08_42044"/>
<evidence type="ECO:0000313" key="2">
    <source>
        <dbReference type="EMBL" id="CCH17124.1"/>
    </source>
</evidence>
<keyword evidence="3" id="KW-1185">Reference proteome</keyword>
<gene>
    <name evidence="2" type="ORF">MILUP08_42044</name>
</gene>
<evidence type="ECO:0000313" key="3">
    <source>
        <dbReference type="Proteomes" id="UP000003448"/>
    </source>
</evidence>
<protein>
    <submittedName>
        <fullName evidence="2">Uncharacterized protein</fullName>
    </submittedName>
</protein>
<reference evidence="3" key="1">
    <citation type="journal article" date="2012" name="J. Bacteriol.">
        <title>Genome Sequence of Micromonospora lupini Lupac 08, Isolated from Root Nodules of Lupinus angustifolius.</title>
        <authorList>
            <person name="Alonso-Vega P."/>
            <person name="Normand P."/>
            <person name="Bacigalupe R."/>
            <person name="Pujic P."/>
            <person name="Lajus A."/>
            <person name="Vallenet D."/>
            <person name="Carro L."/>
            <person name="Coll P."/>
            <person name="Trujillo M.E."/>
        </authorList>
    </citation>
    <scope>NUCLEOTIDE SEQUENCE [LARGE SCALE GENOMIC DNA]</scope>
    <source>
        <strain evidence="3">Lupac 08</strain>
    </source>
</reference>
<accession>I0KZX7</accession>
<evidence type="ECO:0000256" key="1">
    <source>
        <dbReference type="SAM" id="MobiDB-lite"/>
    </source>
</evidence>
<dbReference type="EMBL" id="CAIE01000017">
    <property type="protein sequence ID" value="CCH17124.1"/>
    <property type="molecule type" value="Genomic_DNA"/>
</dbReference>
<sequence>MAGDHRPSPKFSGTRGPPDSGLRKNGRAVARMARMRPRTGHSPCGRDTGRRVMAWLSDP</sequence>
<proteinExistence type="predicted"/>
<comment type="caution">
    <text evidence="2">The sequence shown here is derived from an EMBL/GenBank/DDBJ whole genome shotgun (WGS) entry which is preliminary data.</text>
</comment>
<dbReference type="Proteomes" id="UP000003448">
    <property type="component" value="Unassembled WGS sequence"/>
</dbReference>
<organism evidence="2 3">
    <name type="scientific">Micromonospora lupini str. Lupac 08</name>
    <dbReference type="NCBI Taxonomy" id="1150864"/>
    <lineage>
        <taxon>Bacteria</taxon>
        <taxon>Bacillati</taxon>
        <taxon>Actinomycetota</taxon>
        <taxon>Actinomycetes</taxon>
        <taxon>Micromonosporales</taxon>
        <taxon>Micromonosporaceae</taxon>
        <taxon>Micromonospora</taxon>
    </lineage>
</organism>
<dbReference type="AlphaFoldDB" id="I0KZX7"/>
<feature type="region of interest" description="Disordered" evidence="1">
    <location>
        <begin position="1"/>
        <end position="59"/>
    </location>
</feature>